<dbReference type="OrthoDB" id="5086884at2759"/>
<evidence type="ECO:0000259" key="8">
    <source>
        <dbReference type="PROSITE" id="PS50850"/>
    </source>
</evidence>
<name>A0A2I2G0N0_9EURO</name>
<feature type="transmembrane region" description="Helical" evidence="7">
    <location>
        <begin position="248"/>
        <end position="268"/>
    </location>
</feature>
<feature type="transmembrane region" description="Helical" evidence="7">
    <location>
        <begin position="280"/>
        <end position="302"/>
    </location>
</feature>
<feature type="domain" description="Major facilitator superfamily (MFS) profile" evidence="8">
    <location>
        <begin position="1"/>
        <end position="413"/>
    </location>
</feature>
<dbReference type="InterPro" id="IPR011701">
    <property type="entry name" value="MFS"/>
</dbReference>
<evidence type="ECO:0000256" key="5">
    <source>
        <dbReference type="ARBA" id="ARBA00022989"/>
    </source>
</evidence>
<dbReference type="SUPFAM" id="SSF103473">
    <property type="entry name" value="MFS general substrate transporter"/>
    <property type="match status" value="1"/>
</dbReference>
<evidence type="ECO:0000256" key="1">
    <source>
        <dbReference type="ARBA" id="ARBA00004141"/>
    </source>
</evidence>
<evidence type="ECO:0000313" key="9">
    <source>
        <dbReference type="EMBL" id="PLB46440.1"/>
    </source>
</evidence>
<dbReference type="VEuPathDB" id="FungiDB:P170DRAFT_448330"/>
<feature type="transmembrane region" description="Helical" evidence="7">
    <location>
        <begin position="390"/>
        <end position="408"/>
    </location>
</feature>
<dbReference type="GeneID" id="36558656"/>
<dbReference type="InterPro" id="IPR036259">
    <property type="entry name" value="MFS_trans_sf"/>
</dbReference>
<feature type="transmembrane region" description="Helical" evidence="7">
    <location>
        <begin position="308"/>
        <end position="327"/>
    </location>
</feature>
<comment type="caution">
    <text evidence="9">The sequence shown here is derived from an EMBL/GenBank/DDBJ whole genome shotgun (WGS) entry which is preliminary data.</text>
</comment>
<dbReference type="InterPro" id="IPR001958">
    <property type="entry name" value="Tet-R_TetA/multi-R_MdtG-like"/>
</dbReference>
<dbReference type="GO" id="GO:0016020">
    <property type="term" value="C:membrane"/>
    <property type="evidence" value="ECO:0007669"/>
    <property type="project" value="UniProtKB-SubCell"/>
</dbReference>
<dbReference type="Gene3D" id="1.20.1720.10">
    <property type="entry name" value="Multidrug resistance protein D"/>
    <property type="match status" value="1"/>
</dbReference>
<dbReference type="RefSeq" id="XP_024701742.1">
    <property type="nucleotide sequence ID" value="XM_024850957.1"/>
</dbReference>
<dbReference type="PRINTS" id="PR01035">
    <property type="entry name" value="TCRTETA"/>
</dbReference>
<dbReference type="AlphaFoldDB" id="A0A2I2G0N0"/>
<evidence type="ECO:0000256" key="3">
    <source>
        <dbReference type="ARBA" id="ARBA00022448"/>
    </source>
</evidence>
<feature type="transmembrane region" description="Helical" evidence="7">
    <location>
        <begin position="109"/>
        <end position="131"/>
    </location>
</feature>
<evidence type="ECO:0000313" key="10">
    <source>
        <dbReference type="Proteomes" id="UP000234275"/>
    </source>
</evidence>
<dbReference type="PROSITE" id="PS50850">
    <property type="entry name" value="MFS"/>
    <property type="match status" value="1"/>
</dbReference>
<evidence type="ECO:0000256" key="7">
    <source>
        <dbReference type="SAM" id="Phobius"/>
    </source>
</evidence>
<gene>
    <name evidence="9" type="ORF">P170DRAFT_448330</name>
</gene>
<dbReference type="PANTHER" id="PTHR23506:SF29">
    <property type="entry name" value="TRANSPORTER, PUTATIVE (AFU_ORTHOLOGUE AFUA_2G10530)-RELATED"/>
    <property type="match status" value="1"/>
</dbReference>
<proteinExistence type="inferred from homology"/>
<keyword evidence="5 7" id="KW-1133">Transmembrane helix</keyword>
<dbReference type="Proteomes" id="UP000234275">
    <property type="component" value="Unassembled WGS sequence"/>
</dbReference>
<evidence type="ECO:0000256" key="2">
    <source>
        <dbReference type="ARBA" id="ARBA00006829"/>
    </source>
</evidence>
<evidence type="ECO:0000256" key="4">
    <source>
        <dbReference type="ARBA" id="ARBA00022692"/>
    </source>
</evidence>
<keyword evidence="3" id="KW-0813">Transport</keyword>
<dbReference type="Gene3D" id="1.20.1250.20">
    <property type="entry name" value="MFS general substrate transporter like domains"/>
    <property type="match status" value="1"/>
</dbReference>
<dbReference type="EMBL" id="MSFO01000006">
    <property type="protein sequence ID" value="PLB46440.1"/>
    <property type="molecule type" value="Genomic_DNA"/>
</dbReference>
<feature type="transmembrane region" description="Helical" evidence="7">
    <location>
        <begin position="17"/>
        <end position="38"/>
    </location>
</feature>
<dbReference type="InterPro" id="IPR020846">
    <property type="entry name" value="MFS_dom"/>
</dbReference>
<protein>
    <submittedName>
        <fullName evidence="9">Putative MFS transporter</fullName>
    </submittedName>
</protein>
<feature type="transmembrane region" description="Helical" evidence="7">
    <location>
        <begin position="50"/>
        <end position="69"/>
    </location>
</feature>
<dbReference type="PANTHER" id="PTHR23506">
    <property type="entry name" value="GH10249P"/>
    <property type="match status" value="1"/>
</dbReference>
<evidence type="ECO:0000256" key="6">
    <source>
        <dbReference type="ARBA" id="ARBA00023136"/>
    </source>
</evidence>
<keyword evidence="10" id="KW-1185">Reference proteome</keyword>
<organism evidence="9 10">
    <name type="scientific">Aspergillus steynii IBT 23096</name>
    <dbReference type="NCBI Taxonomy" id="1392250"/>
    <lineage>
        <taxon>Eukaryota</taxon>
        <taxon>Fungi</taxon>
        <taxon>Dikarya</taxon>
        <taxon>Ascomycota</taxon>
        <taxon>Pezizomycotina</taxon>
        <taxon>Eurotiomycetes</taxon>
        <taxon>Eurotiomycetidae</taxon>
        <taxon>Eurotiales</taxon>
        <taxon>Aspergillaceae</taxon>
        <taxon>Aspergillus</taxon>
        <taxon>Aspergillus subgen. Circumdati</taxon>
    </lineage>
</organism>
<keyword evidence="4 7" id="KW-0812">Transmembrane</keyword>
<reference evidence="9 10" key="1">
    <citation type="submission" date="2016-12" db="EMBL/GenBank/DDBJ databases">
        <title>The genomes of Aspergillus section Nigri reveals drivers in fungal speciation.</title>
        <authorList>
            <consortium name="DOE Joint Genome Institute"/>
            <person name="Vesth T.C."/>
            <person name="Nybo J."/>
            <person name="Theobald S."/>
            <person name="Brandl J."/>
            <person name="Frisvad J.C."/>
            <person name="Nielsen K.F."/>
            <person name="Lyhne E.K."/>
            <person name="Kogle M.E."/>
            <person name="Kuo A."/>
            <person name="Riley R."/>
            <person name="Clum A."/>
            <person name="Nolan M."/>
            <person name="Lipzen A."/>
            <person name="Salamov A."/>
            <person name="Henrissat B."/>
            <person name="Wiebenga A."/>
            <person name="De Vries R.P."/>
            <person name="Grigoriev I.V."/>
            <person name="Mortensen U.H."/>
            <person name="Andersen M.R."/>
            <person name="Baker S.E."/>
        </authorList>
    </citation>
    <scope>NUCLEOTIDE SEQUENCE [LARGE SCALE GENOMIC DNA]</scope>
    <source>
        <strain evidence="9 10">IBT 23096</strain>
    </source>
</reference>
<dbReference type="InterPro" id="IPR050930">
    <property type="entry name" value="MFS_Vesicular_Transporter"/>
</dbReference>
<dbReference type="Pfam" id="PF07690">
    <property type="entry name" value="MFS_1"/>
    <property type="match status" value="1"/>
</dbReference>
<feature type="transmembrane region" description="Helical" evidence="7">
    <location>
        <begin position="75"/>
        <end position="97"/>
    </location>
</feature>
<accession>A0A2I2G0N0</accession>
<comment type="similarity">
    <text evidence="2">Belongs to the major facilitator superfamily. Vesicular transporter family.</text>
</comment>
<sequence length="432" mass="45148">MPSALVARAGVSPDHQAFWTSILLICETATAFAACPIFGLWVDSSVGRKIPFLVGLILLAAAMAFFTAARSTTMYVVGRILQGLASAMVDVAGLALLRDAMGSDRLGEAVGYVGTGQMVGLLAGPPLGGLVNRAGGYYAVCILGFAIVIVDAVMRLAVSEKNGRDQSSIQLDEGALAAGAEGSHRKTPAAVSTAAAESSPQEAKAVSFAGLKLLKQPRVVITLWALTIDGLIIGAFDATLPTYVEMLFGWDAFAAGLLFLAMAGPALLEPWFGRLCDRFGVRIMTVLGFAMYTPPLVCLQFVSQDSMSHKILLAVLMALCGLAPSVAQPALYVESQIVLEEMEAHSPGLFGEQGAVSQAFALQTMANYAGLSVGPIVGEKILSRHGWKSMAWTLGGLAGVTILPMFLLSNESFAEQTPQGEARGDGDQAGES</sequence>
<dbReference type="STRING" id="1392250.A0A2I2G0N0"/>
<comment type="subcellular location">
    <subcellularLocation>
        <location evidence="1">Membrane</location>
        <topology evidence="1">Multi-pass membrane protein</topology>
    </subcellularLocation>
</comment>
<dbReference type="GO" id="GO:0022857">
    <property type="term" value="F:transmembrane transporter activity"/>
    <property type="evidence" value="ECO:0007669"/>
    <property type="project" value="InterPro"/>
</dbReference>
<keyword evidence="6 7" id="KW-0472">Membrane</keyword>
<feature type="transmembrane region" description="Helical" evidence="7">
    <location>
        <begin position="219"/>
        <end position="236"/>
    </location>
</feature>
<feature type="transmembrane region" description="Helical" evidence="7">
    <location>
        <begin position="137"/>
        <end position="158"/>
    </location>
</feature>